<dbReference type="InterPro" id="IPR049278">
    <property type="entry name" value="MS_channel_C"/>
</dbReference>
<dbReference type="SUPFAM" id="SSF82689">
    <property type="entry name" value="Mechanosensitive channel protein MscS (YggB), C-terminal domain"/>
    <property type="match status" value="1"/>
</dbReference>
<dbReference type="RefSeq" id="WP_229742947.1">
    <property type="nucleotide sequence ID" value="NZ_BMEN01000001.1"/>
</dbReference>
<evidence type="ECO:0000259" key="11">
    <source>
        <dbReference type="Pfam" id="PF21088"/>
    </source>
</evidence>
<dbReference type="PANTHER" id="PTHR43634:SF2">
    <property type="entry name" value="LOW CONDUCTANCE MECHANOSENSITIVE CHANNEL YNAI"/>
    <property type="match status" value="1"/>
</dbReference>
<comment type="similarity">
    <text evidence="2">Belongs to the MscS (TC 1.A.23) family.</text>
</comment>
<keyword evidence="8" id="KW-0732">Signal</keyword>
<keyword evidence="3" id="KW-1003">Cell membrane</keyword>
<feature type="chain" id="PRO_5013019699" evidence="8">
    <location>
        <begin position="18"/>
        <end position="536"/>
    </location>
</feature>
<accession>A0A1M5SEU4</accession>
<evidence type="ECO:0000256" key="3">
    <source>
        <dbReference type="ARBA" id="ARBA00022475"/>
    </source>
</evidence>
<keyword evidence="5 7" id="KW-1133">Transmembrane helix</keyword>
<protein>
    <submittedName>
        <fullName evidence="12">MscS family membrane protein</fullName>
    </submittedName>
</protein>
<dbReference type="InterPro" id="IPR023408">
    <property type="entry name" value="MscS_beta-dom_sf"/>
</dbReference>
<evidence type="ECO:0000259" key="10">
    <source>
        <dbReference type="Pfam" id="PF21082"/>
    </source>
</evidence>
<dbReference type="InterPro" id="IPR049142">
    <property type="entry name" value="MS_channel_1st"/>
</dbReference>
<organism evidence="12 13">
    <name type="scientific">Wenyingzhuangia marina</name>
    <dbReference type="NCBI Taxonomy" id="1195760"/>
    <lineage>
        <taxon>Bacteria</taxon>
        <taxon>Pseudomonadati</taxon>
        <taxon>Bacteroidota</taxon>
        <taxon>Flavobacteriia</taxon>
        <taxon>Flavobacteriales</taxon>
        <taxon>Flavobacteriaceae</taxon>
        <taxon>Wenyingzhuangia</taxon>
    </lineage>
</organism>
<evidence type="ECO:0000256" key="4">
    <source>
        <dbReference type="ARBA" id="ARBA00022692"/>
    </source>
</evidence>
<evidence type="ECO:0000256" key="2">
    <source>
        <dbReference type="ARBA" id="ARBA00008017"/>
    </source>
</evidence>
<evidence type="ECO:0000313" key="13">
    <source>
        <dbReference type="Proteomes" id="UP000184109"/>
    </source>
</evidence>
<evidence type="ECO:0000256" key="7">
    <source>
        <dbReference type="SAM" id="Phobius"/>
    </source>
</evidence>
<dbReference type="InterPro" id="IPR006685">
    <property type="entry name" value="MscS_channel_2nd"/>
</dbReference>
<feature type="domain" description="Mechanosensitive ion channel MscS" evidence="9">
    <location>
        <begin position="335"/>
        <end position="399"/>
    </location>
</feature>
<dbReference type="Pfam" id="PF21088">
    <property type="entry name" value="MS_channel_1st"/>
    <property type="match status" value="1"/>
</dbReference>
<feature type="domain" description="Mechanosensitive ion channel MscS C-terminal" evidence="10">
    <location>
        <begin position="412"/>
        <end position="486"/>
    </location>
</feature>
<evidence type="ECO:0000256" key="8">
    <source>
        <dbReference type="SAM" id="SignalP"/>
    </source>
</evidence>
<dbReference type="InterPro" id="IPR010920">
    <property type="entry name" value="LSM_dom_sf"/>
</dbReference>
<proteinExistence type="inferred from homology"/>
<dbReference type="SUPFAM" id="SSF82861">
    <property type="entry name" value="Mechanosensitive channel protein MscS (YggB), transmembrane region"/>
    <property type="match status" value="1"/>
</dbReference>
<keyword evidence="4 7" id="KW-0812">Transmembrane</keyword>
<dbReference type="SUPFAM" id="SSF50182">
    <property type="entry name" value="Sm-like ribonucleoproteins"/>
    <property type="match status" value="1"/>
</dbReference>
<feature type="transmembrane region" description="Helical" evidence="7">
    <location>
        <begin position="294"/>
        <end position="313"/>
    </location>
</feature>
<evidence type="ECO:0000256" key="5">
    <source>
        <dbReference type="ARBA" id="ARBA00022989"/>
    </source>
</evidence>
<dbReference type="InterPro" id="IPR045042">
    <property type="entry name" value="YnaI-like"/>
</dbReference>
<evidence type="ECO:0000256" key="6">
    <source>
        <dbReference type="ARBA" id="ARBA00023136"/>
    </source>
</evidence>
<feature type="domain" description="Mechanosensitive ion channel transmembrane helices 2/3" evidence="11">
    <location>
        <begin position="294"/>
        <end position="334"/>
    </location>
</feature>
<keyword evidence="6 7" id="KW-0472">Membrane</keyword>
<dbReference type="GO" id="GO:0005886">
    <property type="term" value="C:plasma membrane"/>
    <property type="evidence" value="ECO:0007669"/>
    <property type="project" value="UniProtKB-SubCell"/>
</dbReference>
<dbReference type="Pfam" id="PF00924">
    <property type="entry name" value="MS_channel_2nd"/>
    <property type="match status" value="1"/>
</dbReference>
<dbReference type="InterPro" id="IPR011014">
    <property type="entry name" value="MscS_channel_TM-2"/>
</dbReference>
<evidence type="ECO:0000259" key="9">
    <source>
        <dbReference type="Pfam" id="PF00924"/>
    </source>
</evidence>
<dbReference type="Gene3D" id="2.30.30.60">
    <property type="match status" value="1"/>
</dbReference>
<reference evidence="13" key="1">
    <citation type="submission" date="2016-11" db="EMBL/GenBank/DDBJ databases">
        <authorList>
            <person name="Varghese N."/>
            <person name="Submissions S."/>
        </authorList>
    </citation>
    <scope>NUCLEOTIDE SEQUENCE [LARGE SCALE GENOMIC DNA]</scope>
    <source>
        <strain evidence="13">DSM 100572</strain>
    </source>
</reference>
<comment type="subcellular location">
    <subcellularLocation>
        <location evidence="1">Cell membrane</location>
        <topology evidence="1">Multi-pass membrane protein</topology>
    </subcellularLocation>
</comment>
<dbReference type="Gene3D" id="3.30.70.100">
    <property type="match status" value="1"/>
</dbReference>
<feature type="transmembrane region" description="Helical" evidence="7">
    <location>
        <begin position="165"/>
        <end position="193"/>
    </location>
</feature>
<dbReference type="Proteomes" id="UP000184109">
    <property type="component" value="Unassembled WGS sequence"/>
</dbReference>
<evidence type="ECO:0000313" key="12">
    <source>
        <dbReference type="EMBL" id="SHH37046.1"/>
    </source>
</evidence>
<sequence length="536" mass="60954">MKKIYILLCLISVSLFAQTPDETKIDLSSPYKTIYTHLHFLQPETYNEEKAAKTIYGETAEKSIDIALKIKQVLDGKGLRVDFKNVPLEANYKDSISGVEIKNQYVLFSKVPEIYLEKINGKWYYSEETNEKIYALYHNVFPVGTDFIKSMVPGFGHIELFGIELWQYLGIIIFVLIGVFLTWVINKIIFYVLKLLESSFMRFSHNSLSKTLDKLSRPSALLIVFYLVEIYIPTLQFQIDINSFLIKGLEIGQIVLWIYVFLEIVSVLIEVFVSYTSRTESKLDDQLAPILSRLLKVLVVLAGILKMLTVFGVNTTTVIAGASIGGLAVALASQDTVKNLIGTFMIFLDKPFQIGDWIEGGGVEGTVEEVGFRSTRIRAVDTSIYSIPNSKLSEIVINNKGLRQYRRYQTKLGIRYDTPPELIEAFVMGVRRIIEIHPETLTKSYNVEFTGFGDSSLEILVNTYFLSLEWGVEQSSKHRLHMAILNLAAALGVDFAFPSQTVMIEEFPEKKNMNMTYNTEVDKINDIIKNIDKNFK</sequence>
<dbReference type="InterPro" id="IPR011066">
    <property type="entry name" value="MscS_channel_C_sf"/>
</dbReference>
<feature type="transmembrane region" description="Helical" evidence="7">
    <location>
        <begin position="220"/>
        <end position="239"/>
    </location>
</feature>
<name>A0A1M5SEU4_9FLAO</name>
<dbReference type="PANTHER" id="PTHR43634">
    <property type="entry name" value="OW CONDUCTANCE MECHANOSENSITIVE CHANNEL"/>
    <property type="match status" value="1"/>
</dbReference>
<dbReference type="STRING" id="1195760.SAMN05444281_0273"/>
<feature type="signal peptide" evidence="8">
    <location>
        <begin position="1"/>
        <end position="17"/>
    </location>
</feature>
<dbReference type="AlphaFoldDB" id="A0A1M5SEU4"/>
<dbReference type="GO" id="GO:0008381">
    <property type="term" value="F:mechanosensitive monoatomic ion channel activity"/>
    <property type="evidence" value="ECO:0007669"/>
    <property type="project" value="UniProtKB-ARBA"/>
</dbReference>
<keyword evidence="13" id="KW-1185">Reference proteome</keyword>
<dbReference type="EMBL" id="FQXQ01000001">
    <property type="protein sequence ID" value="SHH37046.1"/>
    <property type="molecule type" value="Genomic_DNA"/>
</dbReference>
<feature type="transmembrane region" description="Helical" evidence="7">
    <location>
        <begin position="251"/>
        <end position="273"/>
    </location>
</feature>
<evidence type="ECO:0000256" key="1">
    <source>
        <dbReference type="ARBA" id="ARBA00004651"/>
    </source>
</evidence>
<dbReference type="Pfam" id="PF21082">
    <property type="entry name" value="MS_channel_3rd"/>
    <property type="match status" value="1"/>
</dbReference>
<dbReference type="Gene3D" id="1.10.287.1260">
    <property type="match status" value="1"/>
</dbReference>
<gene>
    <name evidence="12" type="ORF">SAMN05444281_0273</name>
</gene>